<evidence type="ECO:0000256" key="1">
    <source>
        <dbReference type="ARBA" id="ARBA00004651"/>
    </source>
</evidence>
<comment type="similarity">
    <text evidence="2 11">Belongs to the G-protein coupled receptor 1 family.</text>
</comment>
<dbReference type="EMBL" id="JANPWB010000010">
    <property type="protein sequence ID" value="KAJ1138309.1"/>
    <property type="molecule type" value="Genomic_DNA"/>
</dbReference>
<dbReference type="GO" id="GO:0005886">
    <property type="term" value="C:plasma membrane"/>
    <property type="evidence" value="ECO:0007669"/>
    <property type="project" value="UniProtKB-SubCell"/>
</dbReference>
<evidence type="ECO:0000256" key="7">
    <source>
        <dbReference type="ARBA" id="ARBA00023040"/>
    </source>
</evidence>
<evidence type="ECO:0000256" key="4">
    <source>
        <dbReference type="ARBA" id="ARBA00022507"/>
    </source>
</evidence>
<keyword evidence="7 11" id="KW-0297">G-protein coupled receptor</keyword>
<evidence type="ECO:0000313" key="14">
    <source>
        <dbReference type="Proteomes" id="UP001066276"/>
    </source>
</evidence>
<dbReference type="SUPFAM" id="SSF81321">
    <property type="entry name" value="Family A G protein-coupled receptor-like"/>
    <property type="match status" value="1"/>
</dbReference>
<evidence type="ECO:0000256" key="6">
    <source>
        <dbReference type="ARBA" id="ARBA00022989"/>
    </source>
</evidence>
<dbReference type="PROSITE" id="PS50262">
    <property type="entry name" value="G_PROTEIN_RECEP_F1_2"/>
    <property type="match status" value="1"/>
</dbReference>
<comment type="subcellular location">
    <subcellularLocation>
        <location evidence="1 11">Cell membrane</location>
        <topology evidence="1 11">Multi-pass membrane protein</topology>
    </subcellularLocation>
</comment>
<dbReference type="InterPro" id="IPR017452">
    <property type="entry name" value="GPCR_Rhodpsn_7TM"/>
</dbReference>
<evidence type="ECO:0000256" key="5">
    <source>
        <dbReference type="ARBA" id="ARBA00022692"/>
    </source>
</evidence>
<dbReference type="InterPro" id="IPR004072">
    <property type="entry name" value="Vmron_rcpt_1"/>
</dbReference>
<evidence type="ECO:0000256" key="11">
    <source>
        <dbReference type="RuleBase" id="RU364061"/>
    </source>
</evidence>
<keyword evidence="6 11" id="KW-1133">Transmembrane helix</keyword>
<dbReference type="Gene3D" id="1.20.1070.10">
    <property type="entry name" value="Rhodopsin 7-helix transmembrane proteins"/>
    <property type="match status" value="1"/>
</dbReference>
<feature type="transmembrane region" description="Helical" evidence="11">
    <location>
        <begin position="131"/>
        <end position="151"/>
    </location>
</feature>
<evidence type="ECO:0000256" key="8">
    <source>
        <dbReference type="ARBA" id="ARBA00023136"/>
    </source>
</evidence>
<organism evidence="13 14">
    <name type="scientific">Pleurodeles waltl</name>
    <name type="common">Iberian ribbed newt</name>
    <dbReference type="NCBI Taxonomy" id="8319"/>
    <lineage>
        <taxon>Eukaryota</taxon>
        <taxon>Metazoa</taxon>
        <taxon>Chordata</taxon>
        <taxon>Craniata</taxon>
        <taxon>Vertebrata</taxon>
        <taxon>Euteleostomi</taxon>
        <taxon>Amphibia</taxon>
        <taxon>Batrachia</taxon>
        <taxon>Caudata</taxon>
        <taxon>Salamandroidea</taxon>
        <taxon>Salamandridae</taxon>
        <taxon>Pleurodelinae</taxon>
        <taxon>Pleurodeles</taxon>
    </lineage>
</organism>
<sequence length="305" mass="34907">MDLYRILQGAVYFLMAMLGSVTNFSILFYFCLTSSNKGKALLPEVIMSHIAGSNLVVFVTRALPSSLSAFGFRDLFTDRDCKVILLMYRTCRGAVIGLTCLLSCYQGIVISSSSPKWMYLRTQLQKYLTTIIYVCYLMNMASNLDTVYYAFSISNVTMLQYAYNLKYCFVTYPNKVLFEVMGLLNFVQDLFSVMVMATASGYILLVLYQHKKVVRSLRHPDQQTGRTAESQATTTVITLVTLYLTFYGIENAIWLYQTVSNEILTVVTDVRIFFTMSYSFVFPIVTLAFNPKLRSKMKQLRNRHE</sequence>
<feature type="transmembrane region" description="Helical" evidence="11">
    <location>
        <begin position="12"/>
        <end position="32"/>
    </location>
</feature>
<evidence type="ECO:0000256" key="9">
    <source>
        <dbReference type="ARBA" id="ARBA00023170"/>
    </source>
</evidence>
<evidence type="ECO:0000256" key="3">
    <source>
        <dbReference type="ARBA" id="ARBA00022475"/>
    </source>
</evidence>
<dbReference type="PANTHER" id="PTHR24062">
    <property type="entry name" value="VOMERONASAL TYPE-1 RECEPTOR"/>
    <property type="match status" value="1"/>
</dbReference>
<keyword evidence="9 11" id="KW-0675">Receptor</keyword>
<feature type="transmembrane region" description="Helical" evidence="11">
    <location>
        <begin position="190"/>
        <end position="208"/>
    </location>
</feature>
<protein>
    <recommendedName>
        <fullName evidence="11">Vomeronasal type-1 receptor</fullName>
    </recommendedName>
</protein>
<evidence type="ECO:0000256" key="2">
    <source>
        <dbReference type="ARBA" id="ARBA00010663"/>
    </source>
</evidence>
<name>A0AAV7QFA7_PLEWA</name>
<keyword evidence="8 11" id="KW-0472">Membrane</keyword>
<dbReference type="Pfam" id="PF03402">
    <property type="entry name" value="V1R"/>
    <property type="match status" value="1"/>
</dbReference>
<keyword evidence="5 11" id="KW-0812">Transmembrane</keyword>
<proteinExistence type="inferred from homology"/>
<keyword evidence="10 11" id="KW-0807">Transducer</keyword>
<feature type="transmembrane region" description="Helical" evidence="11">
    <location>
        <begin position="232"/>
        <end position="250"/>
    </location>
</feature>
<evidence type="ECO:0000313" key="13">
    <source>
        <dbReference type="EMBL" id="KAJ1138309.1"/>
    </source>
</evidence>
<accession>A0AAV7QFA7</accession>
<keyword evidence="14" id="KW-1185">Reference proteome</keyword>
<evidence type="ECO:0000259" key="12">
    <source>
        <dbReference type="PROSITE" id="PS50262"/>
    </source>
</evidence>
<reference evidence="13" key="1">
    <citation type="journal article" date="2022" name="bioRxiv">
        <title>Sequencing and chromosome-scale assembly of the giantPleurodeles waltlgenome.</title>
        <authorList>
            <person name="Brown T."/>
            <person name="Elewa A."/>
            <person name="Iarovenko S."/>
            <person name="Subramanian E."/>
            <person name="Araus A.J."/>
            <person name="Petzold A."/>
            <person name="Susuki M."/>
            <person name="Suzuki K.-i.T."/>
            <person name="Hayashi T."/>
            <person name="Toyoda A."/>
            <person name="Oliveira C."/>
            <person name="Osipova E."/>
            <person name="Leigh N.D."/>
            <person name="Simon A."/>
            <person name="Yun M.H."/>
        </authorList>
    </citation>
    <scope>NUCLEOTIDE SEQUENCE</scope>
    <source>
        <strain evidence="13">20211129_DDA</strain>
        <tissue evidence="13">Liver</tissue>
    </source>
</reference>
<keyword evidence="3 11" id="KW-1003">Cell membrane</keyword>
<feature type="transmembrane region" description="Helical" evidence="11">
    <location>
        <begin position="270"/>
        <end position="289"/>
    </location>
</feature>
<evidence type="ECO:0000256" key="10">
    <source>
        <dbReference type="ARBA" id="ARBA00023224"/>
    </source>
</evidence>
<keyword evidence="4 11" id="KW-0589">Pheromone response</keyword>
<feature type="domain" description="G-protein coupled receptors family 1 profile" evidence="12">
    <location>
        <begin position="22"/>
        <end position="286"/>
    </location>
</feature>
<gene>
    <name evidence="13" type="ORF">NDU88_004696</name>
</gene>
<comment type="caution">
    <text evidence="13">The sequence shown here is derived from an EMBL/GenBank/DDBJ whole genome shotgun (WGS) entry which is preliminary data.</text>
</comment>
<dbReference type="GO" id="GO:0016503">
    <property type="term" value="F:pheromone receptor activity"/>
    <property type="evidence" value="ECO:0007669"/>
    <property type="project" value="InterPro"/>
</dbReference>
<dbReference type="Proteomes" id="UP001066276">
    <property type="component" value="Chromosome 6"/>
</dbReference>
<dbReference type="AlphaFoldDB" id="A0AAV7QFA7"/>
<dbReference type="GO" id="GO:0019236">
    <property type="term" value="P:response to pheromone"/>
    <property type="evidence" value="ECO:0007669"/>
    <property type="project" value="UniProtKB-KW"/>
</dbReference>